<feature type="domain" description="DUF3616" evidence="1">
    <location>
        <begin position="27"/>
        <end position="356"/>
    </location>
</feature>
<evidence type="ECO:0000313" key="2">
    <source>
        <dbReference type="EMBL" id="NEL54139.1"/>
    </source>
</evidence>
<keyword evidence="3" id="KW-1185">Reference proteome</keyword>
<dbReference type="EMBL" id="JAAGWK010000010">
    <property type="protein sequence ID" value="NEL54139.1"/>
    <property type="molecule type" value="Genomic_DNA"/>
</dbReference>
<evidence type="ECO:0000313" key="3">
    <source>
        <dbReference type="Proteomes" id="UP000470470"/>
    </source>
</evidence>
<organism evidence="2 3">
    <name type="scientific">Goekera deserti</name>
    <dbReference type="NCBI Taxonomy" id="2497753"/>
    <lineage>
        <taxon>Bacteria</taxon>
        <taxon>Bacillati</taxon>
        <taxon>Actinomycetota</taxon>
        <taxon>Actinomycetes</taxon>
        <taxon>Geodermatophilales</taxon>
        <taxon>Geodermatophilaceae</taxon>
        <taxon>Goekera</taxon>
    </lineage>
</organism>
<reference evidence="2 3" key="1">
    <citation type="submission" date="2020-02" db="EMBL/GenBank/DDBJ databases">
        <title>The whole genome sequence of CPCC 205119.</title>
        <authorList>
            <person name="Jiang Z."/>
        </authorList>
    </citation>
    <scope>NUCLEOTIDE SEQUENCE [LARGE SCALE GENOMIC DNA]</scope>
    <source>
        <strain evidence="2 3">CPCC 205119</strain>
    </source>
</reference>
<dbReference type="InterPro" id="IPR022060">
    <property type="entry name" value="DUF3616"/>
</dbReference>
<dbReference type="AlphaFoldDB" id="A0A7K3WDZ7"/>
<evidence type="ECO:0000259" key="1">
    <source>
        <dbReference type="Pfam" id="PF12275"/>
    </source>
</evidence>
<name>A0A7K3WDZ7_9ACTN</name>
<gene>
    <name evidence="2" type="ORF">G1H19_09025</name>
</gene>
<proteinExistence type="predicted"/>
<accession>A0A7K3WDZ7</accession>
<comment type="caution">
    <text evidence="2">The sequence shown here is derived from an EMBL/GenBank/DDBJ whole genome shotgun (WGS) entry which is preliminary data.</text>
</comment>
<sequence>MITPAPVVRQVALHFTEGSRAAATHVNLSAVRQDGPHLWVAGDETATLERLTVRTTDGVATGWSDQHSVRLADLVELPAADDEVDVEGIARQGPWLWAVGSHSLKRKRLRAGDDDAKARRRLAKVVREPNRFVLMRLPVDPATGLPARRVAGPDGVLTAAVLGGRGDALTDEMARDPLLAPFLSIPSKDNGVDVEGIAVHGDRLYVGFRGPVLRGWAVVAEVWPETSPGDPHRLRLRELPEGGRYRLHLLDLDGLGVRDLCPDGPDLLVLAGPSMSLSGPVRVHRWLDGCATDAPAVVRREQLPAVLQLAHGEGQDHAEGIAVLDETGPDGARRLLVVHDSPAADRHAEAGALLADVVDLPDR</sequence>
<protein>
    <submittedName>
        <fullName evidence="2">DUF3616 domain-containing protein</fullName>
    </submittedName>
</protein>
<dbReference type="RefSeq" id="WP_152729967.1">
    <property type="nucleotide sequence ID" value="NZ_JAABOZ010000004.1"/>
</dbReference>
<dbReference type="Proteomes" id="UP000470470">
    <property type="component" value="Unassembled WGS sequence"/>
</dbReference>
<dbReference type="Pfam" id="PF12275">
    <property type="entry name" value="DUF3616"/>
    <property type="match status" value="1"/>
</dbReference>